<accession>A0A418KG43</accession>
<keyword evidence="2" id="KW-1185">Reference proteome</keyword>
<evidence type="ECO:0000313" key="1">
    <source>
        <dbReference type="EMBL" id="RIQ10856.1"/>
    </source>
</evidence>
<evidence type="ECO:0000313" key="2">
    <source>
        <dbReference type="Proteomes" id="UP000284057"/>
    </source>
</evidence>
<gene>
    <name evidence="1" type="ORF">DY240_31215</name>
</gene>
<dbReference type="Proteomes" id="UP000284057">
    <property type="component" value="Unassembled WGS sequence"/>
</dbReference>
<protein>
    <submittedName>
        <fullName evidence="1">TnpV protein</fullName>
    </submittedName>
</protein>
<organism evidence="1 2">
    <name type="scientific">Jiangella rhizosphaerae</name>
    <dbReference type="NCBI Taxonomy" id="2293569"/>
    <lineage>
        <taxon>Bacteria</taxon>
        <taxon>Bacillati</taxon>
        <taxon>Actinomycetota</taxon>
        <taxon>Actinomycetes</taxon>
        <taxon>Jiangellales</taxon>
        <taxon>Jiangellaceae</taxon>
        <taxon>Jiangella</taxon>
    </lineage>
</organism>
<proteinExistence type="predicted"/>
<sequence length="116" mass="13182">MNRYGRLAMEHWQQVAPQRVAELEDPTAFFSTLGQQVETRVQELQDQLAGADVPGEDYLAKVGRLNMTRLQAEEMALSELVWLETSTDEPDPPSRTDELLWAIHRAANEDDDQPTT</sequence>
<comment type="caution">
    <text evidence="1">The sequence shown here is derived from an EMBL/GenBank/DDBJ whole genome shotgun (WGS) entry which is preliminary data.</text>
</comment>
<dbReference type="OrthoDB" id="4244301at2"/>
<reference evidence="1 2" key="1">
    <citation type="submission" date="2018-09" db="EMBL/GenBank/DDBJ databases">
        <title>Isolation, diversity and antifungal activity of actinobacteria from wheat.</title>
        <authorList>
            <person name="Han C."/>
        </authorList>
    </citation>
    <scope>NUCLEOTIDE SEQUENCE [LARGE SCALE GENOMIC DNA]</scope>
    <source>
        <strain evidence="1 2">NEAU-YY265</strain>
    </source>
</reference>
<dbReference type="AlphaFoldDB" id="A0A418KG43"/>
<name>A0A418KG43_9ACTN</name>
<dbReference type="EMBL" id="QUAL01000441">
    <property type="protein sequence ID" value="RIQ10856.1"/>
    <property type="molecule type" value="Genomic_DNA"/>
</dbReference>
<dbReference type="RefSeq" id="WP_119663540.1">
    <property type="nucleotide sequence ID" value="NZ_QUAL01000441.1"/>
</dbReference>